<organism evidence="1 2">
    <name type="scientific">Acer saccharum</name>
    <name type="common">Sugar maple</name>
    <dbReference type="NCBI Taxonomy" id="4024"/>
    <lineage>
        <taxon>Eukaryota</taxon>
        <taxon>Viridiplantae</taxon>
        <taxon>Streptophyta</taxon>
        <taxon>Embryophyta</taxon>
        <taxon>Tracheophyta</taxon>
        <taxon>Spermatophyta</taxon>
        <taxon>Magnoliopsida</taxon>
        <taxon>eudicotyledons</taxon>
        <taxon>Gunneridae</taxon>
        <taxon>Pentapetalae</taxon>
        <taxon>rosids</taxon>
        <taxon>malvids</taxon>
        <taxon>Sapindales</taxon>
        <taxon>Sapindaceae</taxon>
        <taxon>Hippocastanoideae</taxon>
        <taxon>Acereae</taxon>
        <taxon>Acer</taxon>
    </lineage>
</organism>
<proteinExistence type="predicted"/>
<accession>A0AA39S3N8</accession>
<protein>
    <submittedName>
        <fullName evidence="1">Uncharacterized protein</fullName>
    </submittedName>
</protein>
<gene>
    <name evidence="1" type="ORF">LWI29_029322</name>
</gene>
<name>A0AA39S3N8_ACESA</name>
<dbReference type="PANTHER" id="PTHR48449:SF1">
    <property type="entry name" value="DUF1985 DOMAIN-CONTAINING PROTEIN"/>
    <property type="match status" value="1"/>
</dbReference>
<reference evidence="1" key="2">
    <citation type="submission" date="2023-06" db="EMBL/GenBank/DDBJ databases">
        <authorList>
            <person name="Swenson N.G."/>
            <person name="Wegrzyn J.L."/>
            <person name="Mcevoy S.L."/>
        </authorList>
    </citation>
    <scope>NUCLEOTIDE SEQUENCE</scope>
    <source>
        <strain evidence="1">NS2018</strain>
        <tissue evidence="1">Leaf</tissue>
    </source>
</reference>
<dbReference type="PANTHER" id="PTHR48449">
    <property type="entry name" value="DUF1985 DOMAIN-CONTAINING PROTEIN"/>
    <property type="match status" value="1"/>
</dbReference>
<reference evidence="1" key="1">
    <citation type="journal article" date="2022" name="Plant J.">
        <title>Strategies of tolerance reflected in two North American maple genomes.</title>
        <authorList>
            <person name="McEvoy S.L."/>
            <person name="Sezen U.U."/>
            <person name="Trouern-Trend A."/>
            <person name="McMahon S.M."/>
            <person name="Schaberg P.G."/>
            <person name="Yang J."/>
            <person name="Wegrzyn J.L."/>
            <person name="Swenson N.G."/>
        </authorList>
    </citation>
    <scope>NUCLEOTIDE SEQUENCE</scope>
    <source>
        <strain evidence="1">NS2018</strain>
    </source>
</reference>
<evidence type="ECO:0000313" key="1">
    <source>
        <dbReference type="EMBL" id="KAK0582765.1"/>
    </source>
</evidence>
<comment type="caution">
    <text evidence="1">The sequence shown here is derived from an EMBL/GenBank/DDBJ whole genome shotgun (WGS) entry which is preliminary data.</text>
</comment>
<dbReference type="EMBL" id="JAUESC010000384">
    <property type="protein sequence ID" value="KAK0582765.1"/>
    <property type="molecule type" value="Genomic_DNA"/>
</dbReference>
<evidence type="ECO:0000313" key="2">
    <source>
        <dbReference type="Proteomes" id="UP001168877"/>
    </source>
</evidence>
<dbReference type="Proteomes" id="UP001168877">
    <property type="component" value="Unassembled WGS sequence"/>
</dbReference>
<sequence length="134" mass="15895">MLLGIEYGKTVPRWACMFVENLTAFECFPWETYIYTQTVYYLRRFMTSRKKQNQNFNKQNLGVNIYSFAWAFQVWAMEAIPCLTGVHGLRISNVYPQLMNWCCKNKPKKLDNEFTDEILTVKTLNSIHGFLIRN</sequence>
<keyword evidence="2" id="KW-1185">Reference proteome</keyword>
<dbReference type="AlphaFoldDB" id="A0AA39S3N8"/>